<protein>
    <recommendedName>
        <fullName evidence="4">Outer membrane porin, OprD family</fullName>
    </recommendedName>
</protein>
<reference evidence="2 3" key="1">
    <citation type="submission" date="2023-07" db="EMBL/GenBank/DDBJ databases">
        <title>Functional and genomic diversity of the sorghum phyllosphere microbiome.</title>
        <authorList>
            <person name="Shade A."/>
        </authorList>
    </citation>
    <scope>NUCLEOTIDE SEQUENCE [LARGE SCALE GENOMIC DNA]</scope>
    <source>
        <strain evidence="2 3">SORGH_AS_0887</strain>
    </source>
</reference>
<feature type="signal peptide" evidence="1">
    <location>
        <begin position="1"/>
        <end position="22"/>
    </location>
</feature>
<name>A0ABU0UXP2_ACIBI</name>
<accession>A0ABU0UXP2</accession>
<keyword evidence="3" id="KW-1185">Reference proteome</keyword>
<evidence type="ECO:0000256" key="1">
    <source>
        <dbReference type="SAM" id="SignalP"/>
    </source>
</evidence>
<dbReference type="RefSeq" id="WP_004930646.1">
    <property type="nucleotide sequence ID" value="NZ_BCMA01000008.1"/>
</dbReference>
<evidence type="ECO:0000313" key="2">
    <source>
        <dbReference type="EMBL" id="MDQ1209327.1"/>
    </source>
</evidence>
<comment type="caution">
    <text evidence="2">The sequence shown here is derived from an EMBL/GenBank/DDBJ whole genome shotgun (WGS) entry which is preliminary data.</text>
</comment>
<dbReference type="Gene3D" id="2.40.160.10">
    <property type="entry name" value="Porin"/>
    <property type="match status" value="1"/>
</dbReference>
<dbReference type="EMBL" id="JAUTBK010000002">
    <property type="protein sequence ID" value="MDQ1209327.1"/>
    <property type="molecule type" value="Genomic_DNA"/>
</dbReference>
<proteinExistence type="predicted"/>
<dbReference type="GeneID" id="45232660"/>
<dbReference type="InterPro" id="IPR023614">
    <property type="entry name" value="Porin_dom_sf"/>
</dbReference>
<sequence length="429" mass="48837">MLNFKRFTLLNLSLLCIHGSHAALYVQPECKNKVSADNISDMFRCGTVTGSARIRSFSFNNAFFNGQSQDTTSLGGFLTYKTSEYNHISAAVGLQGQQHILKGAHAIGGFDNDNIGLGEAYIQWQNNNTKITLGNQRLSIPFLGDYSSFRTQPWLYQAADFIYDNQSYFIHLNAFQKYKSYMGDEFTSDSRLNDNLYLKTIDGKSYNQNSDLTSSIGVGKTIKTDNSNLLLQTWFQNYQDITNIFYTQANYTLLNQPFQPELGVQYIQGVETGEAYLGNIDSKSIGFKLKLNFPNKIIVNSGLNYIKTSNYAWQKGRLVTPYSHQTTSDPYFAQPFFTSTQDIGPGIFYMIDTSTKYIDNLNLGLRLTYADIDKSYQNNNDMYEIMPYFIYNFSGKYKGLSISNFFGLQKEKNDKKGFLNSRLGINYNF</sequence>
<keyword evidence="1" id="KW-0732">Signal</keyword>
<evidence type="ECO:0008006" key="4">
    <source>
        <dbReference type="Google" id="ProtNLM"/>
    </source>
</evidence>
<organism evidence="2 3">
    <name type="scientific">Acinetobacter baylyi</name>
    <dbReference type="NCBI Taxonomy" id="202950"/>
    <lineage>
        <taxon>Bacteria</taxon>
        <taxon>Pseudomonadati</taxon>
        <taxon>Pseudomonadota</taxon>
        <taxon>Gammaproteobacteria</taxon>
        <taxon>Moraxellales</taxon>
        <taxon>Moraxellaceae</taxon>
        <taxon>Acinetobacter</taxon>
    </lineage>
</organism>
<evidence type="ECO:0000313" key="3">
    <source>
        <dbReference type="Proteomes" id="UP001233360"/>
    </source>
</evidence>
<gene>
    <name evidence="2" type="ORF">QE380_002250</name>
</gene>
<dbReference type="Proteomes" id="UP001233360">
    <property type="component" value="Unassembled WGS sequence"/>
</dbReference>
<feature type="chain" id="PRO_5046943041" description="Outer membrane porin, OprD family" evidence="1">
    <location>
        <begin position="23"/>
        <end position="429"/>
    </location>
</feature>